<organism evidence="3 4">
    <name type="scientific">Cytospora paraplurivora</name>
    <dbReference type="NCBI Taxonomy" id="2898453"/>
    <lineage>
        <taxon>Eukaryota</taxon>
        <taxon>Fungi</taxon>
        <taxon>Dikarya</taxon>
        <taxon>Ascomycota</taxon>
        <taxon>Pezizomycotina</taxon>
        <taxon>Sordariomycetes</taxon>
        <taxon>Sordariomycetidae</taxon>
        <taxon>Diaporthales</taxon>
        <taxon>Cytosporaceae</taxon>
        <taxon>Cytospora</taxon>
    </lineage>
</organism>
<accession>A0AAN9UGH0</accession>
<feature type="compositionally biased region" description="Polar residues" evidence="2">
    <location>
        <begin position="908"/>
        <end position="920"/>
    </location>
</feature>
<gene>
    <name evidence="3" type="ORF">SLS53_001671</name>
</gene>
<feature type="compositionally biased region" description="Basic and acidic residues" evidence="2">
    <location>
        <begin position="800"/>
        <end position="811"/>
    </location>
</feature>
<feature type="compositionally biased region" description="Polar residues" evidence="2">
    <location>
        <begin position="156"/>
        <end position="169"/>
    </location>
</feature>
<dbReference type="EMBL" id="JAJSPL020000004">
    <property type="protein sequence ID" value="KAK7747416.1"/>
    <property type="molecule type" value="Genomic_DNA"/>
</dbReference>
<proteinExistence type="predicted"/>
<feature type="compositionally biased region" description="Basic and acidic residues" evidence="2">
    <location>
        <begin position="838"/>
        <end position="851"/>
    </location>
</feature>
<evidence type="ECO:0000313" key="3">
    <source>
        <dbReference type="EMBL" id="KAK7747416.1"/>
    </source>
</evidence>
<reference evidence="3 4" key="1">
    <citation type="journal article" date="2023" name="PLoS ONE">
        <title>Cytospora paraplurivora sp. nov. isolated from orchards with fruit tree decline syndrome in Ontario, Canada.</title>
        <authorList>
            <person name="Ilyukhin E."/>
            <person name="Nguyen H.D.T."/>
            <person name="Castle A.J."/>
            <person name="Ellouze W."/>
        </authorList>
    </citation>
    <scope>NUCLEOTIDE SEQUENCE [LARGE SCALE GENOMIC DNA]</scope>
    <source>
        <strain evidence="3 4">FDS-564</strain>
    </source>
</reference>
<keyword evidence="1" id="KW-0175">Coiled coil</keyword>
<feature type="compositionally biased region" description="Low complexity" evidence="2">
    <location>
        <begin position="968"/>
        <end position="977"/>
    </location>
</feature>
<name>A0AAN9UGH0_9PEZI</name>
<dbReference type="Proteomes" id="UP001320245">
    <property type="component" value="Unassembled WGS sequence"/>
</dbReference>
<feature type="compositionally biased region" description="Polar residues" evidence="2">
    <location>
        <begin position="874"/>
        <end position="889"/>
    </location>
</feature>
<feature type="region of interest" description="Disordered" evidence="2">
    <location>
        <begin position="616"/>
        <end position="992"/>
    </location>
</feature>
<sequence>MNSNRVNEFLPMEATPDRMNSGDEEFDLARFQALKREHAEEMNRLDEEYRQEEVKLNLQSQARTEQLLSQVQHKVHESMQKILTELQFSIAATVDDQVVIRLQQENLRKQHDASISDSKQRHFTKIQQMQPIVQQPMPAELGAPEFVPSQRKPRKLQTSSQPDVQAQRENGTEVPENTPGTPRTKHSKAERAPEDQKDAHDSKDAKYLKVSKDAKDPKDEKSQKDSTATPRQDAKRKAVDSPTSDAAAIKKRQRNRDQMPEQEAENAAQTPPKQSTCAQEPLQFPPAVQRTLKFNEVYQDGKAQYKHQIFEYKAGSGNWYIVKCDEHDVHFKYGNPVHGAAKHVSSPQHGNRDKTHDLAIKLCGYLIPDCNAELAELNNREFRRALEEDGYAVHNRNLLTKAKTKPTSDERPKQPKSKKEGGEIHVNGDTASKRPKKQGLKVPKTGTVIQPKECHFYQGLWSSTKKYYCLIVLPIRPDGSLSEVGLRDKFQEVGLIDNAPKCYRVDRVSLQIKGWQAAYEDGGPKFTKREYPVMYFDKASPSLGWLQGQKLIPLDLDNPPEDIVDTKGLERARQWFAEKMNHRSSWAEFRELGPGEPPSATPNGEGTWAEQRSLLRSATRQDEDSPRRGLRGGESVDLDRSSDEESDDEDPDPMKMDIGPIPDPEAGDSNYVDSDTEGSVVRTRRTEAQQSEDEGNDEARPESRHGSSRVEDLDVNINGPVDERVDGAVSHKDDPPQDPSKPSAYELAHEKQHDGTNNTRESSISTIMPEYTHVGESAQARAVEAAKEAASCSRTSSEVPPHDLSTRKPAEQDLITPRHQQPQESSDGQAQPSVKRAVLWDHQRSRSDDVSSTKAVLEAPGMGKVNEGRKHSDIQSILNHPTATGSTGAETKENGPDSYKRFDALMAQMQNEQPARSSSAPIEPNTKPCQPPPPPPPPPPVPQSAPVEVQRQQAPAPLSRILSPPMQPMAMGPPGSASSTPVPGSGSGRSTPTFVYRGNSERWQAVRTPPLGATPQTSRASFVSTASASAPASASASVPELMTGGLNGNDTPHLAPPHRTMSIPAITPRADTQASATEKKEIFDICHFRDLGRGVRWSRDGPTADYLRLTTDPVQGVAESTGKEGFTAIIVPDKVVRIDVEADQEKHRVQLALRDGSDQVVVFEVNSASGRMLSAKIQARRLVSWVKKCNPEVVGPD</sequence>
<feature type="compositionally biased region" description="Basic and acidic residues" evidence="2">
    <location>
        <begin position="406"/>
        <end position="423"/>
    </location>
</feature>
<dbReference type="AlphaFoldDB" id="A0AAN9UGH0"/>
<keyword evidence="4" id="KW-1185">Reference proteome</keyword>
<feature type="compositionally biased region" description="Basic and acidic residues" evidence="2">
    <location>
        <begin position="187"/>
        <end position="224"/>
    </location>
</feature>
<feature type="compositionally biased region" description="Polar residues" evidence="2">
    <location>
        <begin position="267"/>
        <end position="278"/>
    </location>
</feature>
<feature type="compositionally biased region" description="Low complexity" evidence="2">
    <location>
        <begin position="776"/>
        <end position="793"/>
    </location>
</feature>
<evidence type="ECO:0000313" key="4">
    <source>
        <dbReference type="Proteomes" id="UP001320245"/>
    </source>
</evidence>
<feature type="region of interest" description="Disordered" evidence="2">
    <location>
        <begin position="143"/>
        <end position="283"/>
    </location>
</feature>
<comment type="caution">
    <text evidence="3">The sequence shown here is derived from an EMBL/GenBank/DDBJ whole genome shotgun (WGS) entry which is preliminary data.</text>
</comment>
<feature type="compositionally biased region" description="Basic and acidic residues" evidence="2">
    <location>
        <begin position="721"/>
        <end position="735"/>
    </location>
</feature>
<evidence type="ECO:0000256" key="1">
    <source>
        <dbReference type="SAM" id="Coils"/>
    </source>
</evidence>
<feature type="compositionally biased region" description="Pro residues" evidence="2">
    <location>
        <begin position="929"/>
        <end position="943"/>
    </location>
</feature>
<feature type="compositionally biased region" description="Polar residues" evidence="2">
    <location>
        <begin position="818"/>
        <end position="832"/>
    </location>
</feature>
<feature type="coiled-coil region" evidence="1">
    <location>
        <begin position="28"/>
        <end position="62"/>
    </location>
</feature>
<feature type="compositionally biased region" description="Basic and acidic residues" evidence="2">
    <location>
        <begin position="890"/>
        <end position="903"/>
    </location>
</feature>
<feature type="region of interest" description="Disordered" evidence="2">
    <location>
        <begin position="396"/>
        <end position="441"/>
    </location>
</feature>
<protein>
    <submittedName>
        <fullName evidence="3">Uncharacterized protein</fullName>
    </submittedName>
</protein>
<evidence type="ECO:0000256" key="2">
    <source>
        <dbReference type="SAM" id="MobiDB-lite"/>
    </source>
</evidence>
<feature type="compositionally biased region" description="Basic and acidic residues" evidence="2">
    <location>
        <begin position="697"/>
        <end position="712"/>
    </location>
</feature>
<feature type="compositionally biased region" description="Polar residues" evidence="2">
    <location>
        <begin position="978"/>
        <end position="992"/>
    </location>
</feature>
<feature type="compositionally biased region" description="Polar residues" evidence="2">
    <location>
        <begin position="755"/>
        <end position="766"/>
    </location>
</feature>
<feature type="region of interest" description="Disordered" evidence="2">
    <location>
        <begin position="587"/>
        <end position="606"/>
    </location>
</feature>